<dbReference type="Pfam" id="PF01585">
    <property type="entry name" value="G-patch"/>
    <property type="match status" value="1"/>
</dbReference>
<name>A0AAW1RK44_9CHLO</name>
<dbReference type="InterPro" id="IPR025239">
    <property type="entry name" value="DUF4187"/>
</dbReference>
<evidence type="ECO:0000313" key="4">
    <source>
        <dbReference type="Proteomes" id="UP001438707"/>
    </source>
</evidence>
<dbReference type="SMART" id="SM01173">
    <property type="entry name" value="DUF4187"/>
    <property type="match status" value="1"/>
</dbReference>
<keyword evidence="4" id="KW-1185">Reference proteome</keyword>
<organism evidence="3 4">
    <name type="scientific">Apatococcus lobatus</name>
    <dbReference type="NCBI Taxonomy" id="904363"/>
    <lineage>
        <taxon>Eukaryota</taxon>
        <taxon>Viridiplantae</taxon>
        <taxon>Chlorophyta</taxon>
        <taxon>core chlorophytes</taxon>
        <taxon>Trebouxiophyceae</taxon>
        <taxon>Chlorellales</taxon>
        <taxon>Chlorellaceae</taxon>
        <taxon>Apatococcus</taxon>
    </lineage>
</organism>
<dbReference type="EMBL" id="JALJOS010000010">
    <property type="protein sequence ID" value="KAK9833871.1"/>
    <property type="molecule type" value="Genomic_DNA"/>
</dbReference>
<evidence type="ECO:0000259" key="2">
    <source>
        <dbReference type="PROSITE" id="PS50174"/>
    </source>
</evidence>
<reference evidence="3 4" key="1">
    <citation type="journal article" date="2024" name="Nat. Commun.">
        <title>Phylogenomics reveals the evolutionary origins of lichenization in chlorophyte algae.</title>
        <authorList>
            <person name="Puginier C."/>
            <person name="Libourel C."/>
            <person name="Otte J."/>
            <person name="Skaloud P."/>
            <person name="Haon M."/>
            <person name="Grisel S."/>
            <person name="Petersen M."/>
            <person name="Berrin J.G."/>
            <person name="Delaux P.M."/>
            <person name="Dal Grande F."/>
            <person name="Keller J."/>
        </authorList>
    </citation>
    <scope>NUCLEOTIDE SEQUENCE [LARGE SCALE GENOMIC DNA]</scope>
    <source>
        <strain evidence="3 4">SAG 2145</strain>
    </source>
</reference>
<sequence>MPTVQRTSKKLWLPSDRDRDQIDQKRHADKPAPTAEEPDELEALLDTYEQAAQADKQKVEDAQKEEKRKPTSMKDLRAEGLANPLTASNRGFQLLSKMGYQPGQGLGKTASGAAVPIAVEVKSTRTGLGIDESRKERQTRQAEMQLLRATKRQRQHAAKQTDFRGDQAAAAMNRTWEGQLKQAARTSEDLDRRAGLTESPLWPLEPKAETGDDPEDESEVVLDPVTAAFQELPLADRLQQTLHHLRQTYHYCLFCGHQYGSQGELASSCPGPSALSAFRGQTYLLLTIDRRSHQQQLWAVLPRASPEEAWSGVAALGTCTTRGMIINSS</sequence>
<dbReference type="InterPro" id="IPR000467">
    <property type="entry name" value="G_patch_dom"/>
</dbReference>
<feature type="domain" description="G-patch" evidence="2">
    <location>
        <begin position="87"/>
        <end position="133"/>
    </location>
</feature>
<dbReference type="GO" id="GO:0003676">
    <property type="term" value="F:nucleic acid binding"/>
    <property type="evidence" value="ECO:0007669"/>
    <property type="project" value="InterPro"/>
</dbReference>
<dbReference type="InterPro" id="IPR039249">
    <property type="entry name" value="GPATCH11"/>
</dbReference>
<feature type="region of interest" description="Disordered" evidence="1">
    <location>
        <begin position="1"/>
        <end position="83"/>
    </location>
</feature>
<evidence type="ECO:0000256" key="1">
    <source>
        <dbReference type="SAM" id="MobiDB-lite"/>
    </source>
</evidence>
<dbReference type="AlphaFoldDB" id="A0AAW1RK44"/>
<feature type="compositionally biased region" description="Basic and acidic residues" evidence="1">
    <location>
        <begin position="186"/>
        <end position="195"/>
    </location>
</feature>
<gene>
    <name evidence="3" type="ORF">WJX74_008429</name>
</gene>
<accession>A0AAW1RK44</accession>
<feature type="region of interest" description="Disordered" evidence="1">
    <location>
        <begin position="179"/>
        <end position="217"/>
    </location>
</feature>
<dbReference type="PROSITE" id="PS50174">
    <property type="entry name" value="G_PATCH"/>
    <property type="match status" value="1"/>
</dbReference>
<dbReference type="Pfam" id="PF13821">
    <property type="entry name" value="DUF4187"/>
    <property type="match status" value="1"/>
</dbReference>
<feature type="compositionally biased region" description="Basic and acidic residues" evidence="1">
    <location>
        <begin position="55"/>
        <end position="78"/>
    </location>
</feature>
<dbReference type="PANTHER" id="PTHR21032:SF0">
    <property type="entry name" value="G PATCH DOMAIN-CONTAINING PROTEIN 11"/>
    <property type="match status" value="1"/>
</dbReference>
<evidence type="ECO:0000313" key="3">
    <source>
        <dbReference type="EMBL" id="KAK9833871.1"/>
    </source>
</evidence>
<protein>
    <recommendedName>
        <fullName evidence="2">G-patch domain-containing protein</fullName>
    </recommendedName>
</protein>
<dbReference type="SMART" id="SM00443">
    <property type="entry name" value="G_patch"/>
    <property type="match status" value="1"/>
</dbReference>
<feature type="compositionally biased region" description="Basic and acidic residues" evidence="1">
    <location>
        <begin position="15"/>
        <end position="30"/>
    </location>
</feature>
<comment type="caution">
    <text evidence="3">The sequence shown here is derived from an EMBL/GenBank/DDBJ whole genome shotgun (WGS) entry which is preliminary data.</text>
</comment>
<proteinExistence type="predicted"/>
<dbReference type="GO" id="GO:0000776">
    <property type="term" value="C:kinetochore"/>
    <property type="evidence" value="ECO:0007669"/>
    <property type="project" value="TreeGrafter"/>
</dbReference>
<dbReference type="Proteomes" id="UP001438707">
    <property type="component" value="Unassembled WGS sequence"/>
</dbReference>
<dbReference type="PANTHER" id="PTHR21032">
    <property type="entry name" value="G PATCH DOMAIN-CONTAINING PROTEIN 11"/>
    <property type="match status" value="1"/>
</dbReference>